<feature type="transmembrane region" description="Helical" evidence="5">
    <location>
        <begin position="160"/>
        <end position="183"/>
    </location>
</feature>
<dbReference type="GO" id="GO:0032259">
    <property type="term" value="P:methylation"/>
    <property type="evidence" value="ECO:0007669"/>
    <property type="project" value="UniProtKB-KW"/>
</dbReference>
<evidence type="ECO:0000256" key="4">
    <source>
        <dbReference type="ARBA" id="ARBA00023136"/>
    </source>
</evidence>
<evidence type="ECO:0000256" key="3">
    <source>
        <dbReference type="ARBA" id="ARBA00022989"/>
    </source>
</evidence>
<dbReference type="EC" id="2.1.1.100" evidence="5"/>
<comment type="similarity">
    <text evidence="5">Belongs to the class VI-like SAM-binding methyltransferase superfamily. Isoprenylcysteine carboxyl methyltransferase family.</text>
</comment>
<dbReference type="InterPro" id="IPR007269">
    <property type="entry name" value="ICMT_MeTrfase"/>
</dbReference>
<reference evidence="7 8" key="1">
    <citation type="submission" date="2014-06" db="EMBL/GenBank/DDBJ databases">
        <authorList>
            <consortium name="DOE Joint Genome Institute"/>
            <person name="Kuo A."/>
            <person name="Kohler A."/>
            <person name="Nagy L.G."/>
            <person name="Floudas D."/>
            <person name="Copeland A."/>
            <person name="Barry K.W."/>
            <person name="Cichocki N."/>
            <person name="Veneault-Fourrey C."/>
            <person name="LaButti K."/>
            <person name="Lindquist E.A."/>
            <person name="Lipzen A."/>
            <person name="Lundell T."/>
            <person name="Morin E."/>
            <person name="Murat C."/>
            <person name="Sun H."/>
            <person name="Tunlid A."/>
            <person name="Henrissat B."/>
            <person name="Grigoriev I.V."/>
            <person name="Hibbett D.S."/>
            <person name="Martin F."/>
            <person name="Nordberg H.P."/>
            <person name="Cantor M.N."/>
            <person name="Hua S.X."/>
        </authorList>
    </citation>
    <scope>NUCLEOTIDE SEQUENCE [LARGE SCALE GENOMIC DNA]</scope>
    <source>
        <strain evidence="7 8">ATCC 200175</strain>
    </source>
</reference>
<name>A0A0C9SSM4_PAXIN</name>
<keyword evidence="2 5" id="KW-0812">Transmembrane</keyword>
<dbReference type="EMBL" id="KN821595">
    <property type="protein sequence ID" value="KIJ04695.1"/>
    <property type="molecule type" value="Genomic_DNA"/>
</dbReference>
<feature type="transmembrane region" description="Helical" evidence="5">
    <location>
        <begin position="189"/>
        <end position="210"/>
    </location>
</feature>
<feature type="signal peptide" evidence="6">
    <location>
        <begin position="1"/>
        <end position="18"/>
    </location>
</feature>
<evidence type="ECO:0000256" key="6">
    <source>
        <dbReference type="SAM" id="SignalP"/>
    </source>
</evidence>
<comment type="caution">
    <text evidence="5">Lacks conserved residue(s) required for the propagation of feature annotation.</text>
</comment>
<keyword evidence="8" id="KW-1185">Reference proteome</keyword>
<protein>
    <recommendedName>
        <fullName evidence="5">Protein-S-isoprenylcysteine O-methyltransferase</fullName>
        <ecNumber evidence="5">2.1.1.100</ecNumber>
    </recommendedName>
</protein>
<proteinExistence type="inferred from homology"/>
<organism evidence="7 8">
    <name type="scientific">Paxillus involutus ATCC 200175</name>
    <dbReference type="NCBI Taxonomy" id="664439"/>
    <lineage>
        <taxon>Eukaryota</taxon>
        <taxon>Fungi</taxon>
        <taxon>Dikarya</taxon>
        <taxon>Basidiomycota</taxon>
        <taxon>Agaricomycotina</taxon>
        <taxon>Agaricomycetes</taxon>
        <taxon>Agaricomycetidae</taxon>
        <taxon>Boletales</taxon>
        <taxon>Paxilineae</taxon>
        <taxon>Paxillaceae</taxon>
        <taxon>Paxillus</taxon>
    </lineage>
</organism>
<accession>A0A0C9SSM4</accession>
<gene>
    <name evidence="7" type="ORF">PAXINDRAFT_32600</name>
</gene>
<evidence type="ECO:0000256" key="1">
    <source>
        <dbReference type="ARBA" id="ARBA00004141"/>
    </source>
</evidence>
<evidence type="ECO:0000256" key="2">
    <source>
        <dbReference type="ARBA" id="ARBA00022692"/>
    </source>
</evidence>
<keyword evidence="5" id="KW-0489">Methyltransferase</keyword>
<feature type="transmembrane region" description="Helical" evidence="5">
    <location>
        <begin position="42"/>
        <end position="67"/>
    </location>
</feature>
<dbReference type="GO" id="GO:0004671">
    <property type="term" value="F:protein C-terminal S-isoprenylcysteine carboxyl O-methyltransferase activity"/>
    <property type="evidence" value="ECO:0007669"/>
    <property type="project" value="UniProtKB-EC"/>
</dbReference>
<keyword evidence="3 5" id="KW-1133">Transmembrane helix</keyword>
<reference evidence="8" key="2">
    <citation type="submission" date="2015-01" db="EMBL/GenBank/DDBJ databases">
        <title>Evolutionary Origins and Diversification of the Mycorrhizal Mutualists.</title>
        <authorList>
            <consortium name="DOE Joint Genome Institute"/>
            <consortium name="Mycorrhizal Genomics Consortium"/>
            <person name="Kohler A."/>
            <person name="Kuo A."/>
            <person name="Nagy L.G."/>
            <person name="Floudas D."/>
            <person name="Copeland A."/>
            <person name="Barry K.W."/>
            <person name="Cichocki N."/>
            <person name="Veneault-Fourrey C."/>
            <person name="LaButti K."/>
            <person name="Lindquist E.A."/>
            <person name="Lipzen A."/>
            <person name="Lundell T."/>
            <person name="Morin E."/>
            <person name="Murat C."/>
            <person name="Riley R."/>
            <person name="Ohm R."/>
            <person name="Sun H."/>
            <person name="Tunlid A."/>
            <person name="Henrissat B."/>
            <person name="Grigoriev I.V."/>
            <person name="Hibbett D.S."/>
            <person name="Martin F."/>
        </authorList>
    </citation>
    <scope>NUCLEOTIDE SEQUENCE [LARGE SCALE GENOMIC DNA]</scope>
    <source>
        <strain evidence="8">ATCC 200175</strain>
    </source>
</reference>
<dbReference type="OrthoDB" id="422086at2759"/>
<dbReference type="Pfam" id="PF04140">
    <property type="entry name" value="ICMT"/>
    <property type="match status" value="1"/>
</dbReference>
<keyword evidence="6" id="KW-0732">Signal</keyword>
<dbReference type="PANTHER" id="PTHR12714">
    <property type="entry name" value="PROTEIN-S ISOPRENYLCYSTEINE O-METHYLTRANSFERASE"/>
    <property type="match status" value="1"/>
</dbReference>
<keyword evidence="5" id="KW-0949">S-adenosyl-L-methionine</keyword>
<keyword evidence="5" id="KW-0808">Transferase</keyword>
<comment type="subcellular location">
    <subcellularLocation>
        <location evidence="5">Endoplasmic reticulum membrane</location>
        <topology evidence="5">Multi-pass membrane protein</topology>
    </subcellularLocation>
    <subcellularLocation>
        <location evidence="1">Membrane</location>
        <topology evidence="1">Multi-pass membrane protein</topology>
    </subcellularLocation>
</comment>
<evidence type="ECO:0000256" key="5">
    <source>
        <dbReference type="RuleBase" id="RU362022"/>
    </source>
</evidence>
<dbReference type="AlphaFoldDB" id="A0A0C9SSM4"/>
<sequence length="244" mass="27347">MATLKLLLLIAILPGQHSCMTPPNERPPSGELRKQTAWELAIPRAAALFRVFFWLWTLSESVMLFAATDYCPSALSKAIINHLVRSDDPQRALTQIGSLSPTFIAGSLLSIMGGLLRTHCYRTLGKMFTFELSIRKEHKLITSGVYGIVRHPGYTGGISVLLGFLLCSLSRHSWLVAFSLLALGQAGSMMANVLGCAWISMFVMFGVGLVRRMNDEDVMLEQNFGKEWKEWAERVPWRLVPWVY</sequence>
<comment type="catalytic activity">
    <reaction evidence="5">
        <text>[protein]-C-terminal S-[(2E,6E)-farnesyl]-L-cysteine + S-adenosyl-L-methionine = [protein]-C-terminal S-[(2E,6E)-farnesyl]-L-cysteine methyl ester + S-adenosyl-L-homocysteine</text>
        <dbReference type="Rhea" id="RHEA:21672"/>
        <dbReference type="Rhea" id="RHEA-COMP:12125"/>
        <dbReference type="Rhea" id="RHEA-COMP:12126"/>
        <dbReference type="ChEBI" id="CHEBI:57856"/>
        <dbReference type="ChEBI" id="CHEBI:59789"/>
        <dbReference type="ChEBI" id="CHEBI:90510"/>
        <dbReference type="ChEBI" id="CHEBI:90511"/>
        <dbReference type="EC" id="2.1.1.100"/>
    </reaction>
</comment>
<evidence type="ECO:0000313" key="7">
    <source>
        <dbReference type="EMBL" id="KIJ04695.1"/>
    </source>
</evidence>
<keyword evidence="4 5" id="KW-0472">Membrane</keyword>
<dbReference type="GO" id="GO:0005789">
    <property type="term" value="C:endoplasmic reticulum membrane"/>
    <property type="evidence" value="ECO:0007669"/>
    <property type="project" value="UniProtKB-SubCell"/>
</dbReference>
<dbReference type="HOGENOM" id="CLU_065200_6_0_1"/>
<dbReference type="Proteomes" id="UP000053647">
    <property type="component" value="Unassembled WGS sequence"/>
</dbReference>
<feature type="non-terminal residue" evidence="7">
    <location>
        <position position="244"/>
    </location>
</feature>
<keyword evidence="5" id="KW-0256">Endoplasmic reticulum</keyword>
<feature type="chain" id="PRO_5002213237" description="Protein-S-isoprenylcysteine O-methyltransferase" evidence="6">
    <location>
        <begin position="19"/>
        <end position="244"/>
    </location>
</feature>
<evidence type="ECO:0000313" key="8">
    <source>
        <dbReference type="Proteomes" id="UP000053647"/>
    </source>
</evidence>
<dbReference type="PANTHER" id="PTHR12714:SF9">
    <property type="entry name" value="PROTEIN-S-ISOPRENYLCYSTEINE O-METHYLTRANSFERASE"/>
    <property type="match status" value="1"/>
</dbReference>
<dbReference type="Gene3D" id="1.20.120.1630">
    <property type="match status" value="1"/>
</dbReference>